<organism evidence="11 12">
    <name type="scientific">Papaver somniferum</name>
    <name type="common">Opium poppy</name>
    <dbReference type="NCBI Taxonomy" id="3469"/>
    <lineage>
        <taxon>Eukaryota</taxon>
        <taxon>Viridiplantae</taxon>
        <taxon>Streptophyta</taxon>
        <taxon>Embryophyta</taxon>
        <taxon>Tracheophyta</taxon>
        <taxon>Spermatophyta</taxon>
        <taxon>Magnoliopsida</taxon>
        <taxon>Ranunculales</taxon>
        <taxon>Papaveraceae</taxon>
        <taxon>Papaveroideae</taxon>
        <taxon>Papaver</taxon>
    </lineage>
</organism>
<evidence type="ECO:0000256" key="2">
    <source>
        <dbReference type="ARBA" id="ARBA00010330"/>
    </source>
</evidence>
<dbReference type="InterPro" id="IPR010402">
    <property type="entry name" value="CCT_domain"/>
</dbReference>
<sequence length="755" mass="83626">MEPRIIAAVKGSSTSSKQVDQGLAVVNLNLNEEELSNRRELVVVVEEQVIRWEKFLPRRFLRVLLVENDDSTRHIVTALLRKCNYQVAAVADGLKAWALLKKKPYNFDLVLTEVVMPSISGIGLLSKIMNSDICKSIPVIMMSSHDSIGIVFKCMLKGAADFLVKPVRKNELRNLWQHVWRKYCQSGSSGDGSENGKPHKTKMETDSDNEVASNHGSENAGIRSKDDDSSDRGSRTQSSCRKSEMEIESAQKLGKSIPEDENIICCEETNPELGKHDFIMATVSASSTPEKEKGKDTVVEKEIKITLSIHDVVSTEKVWVKTAVCNGSLHWGEGPDSLRSEKNEVTDSKHLDQNDGTSKLPKEMIRFLGTALTTHCSDEALETSNQREDILCSSAKASDRKRTAYNSVSSDLLELSLRRPQLNKEEEVLQTKHVLNHSIASAFSRYRNQRNHFSCPRTGSSPATKIDEGDDLHHDILEKAGNGRGVPLSHIETASLGRETPMNCQFSSGCDKELEENSGSVRSKETACLGSSSSKEVSAHPQLEVIQFPIPVGAIPFHSTVAGFGTMMQPIFCPDRSIPHFGQKDVCATPDPFSHKNTQSVNSILNWSSRQYLGNQHSDRLTQGTEAQRTHTEPAYPRPRVVAHLPGEQVDLGGNCNFSITVGSGSNGASEEISVPGNNGTAPETGNEDKYISSNGKGLDPNRSRREAALTKFRLKRKDRCFEKKVRYQNRKKLAEQRPRIKGQFVRQPVGDQPL</sequence>
<dbReference type="GO" id="GO:0048511">
    <property type="term" value="P:rhythmic process"/>
    <property type="evidence" value="ECO:0007669"/>
    <property type="project" value="UniProtKB-KW"/>
</dbReference>
<keyword evidence="12" id="KW-1185">Reference proteome</keyword>
<dbReference type="STRING" id="3469.A0A4Y7L2X5"/>
<dbReference type="Pfam" id="PF06203">
    <property type="entry name" value="CCT"/>
    <property type="match status" value="1"/>
</dbReference>
<dbReference type="GO" id="GO:0009736">
    <property type="term" value="P:cytokinin-activated signaling pathway"/>
    <property type="evidence" value="ECO:0007669"/>
    <property type="project" value="InterPro"/>
</dbReference>
<evidence type="ECO:0000259" key="9">
    <source>
        <dbReference type="PROSITE" id="PS50110"/>
    </source>
</evidence>
<reference evidence="11 12" key="1">
    <citation type="journal article" date="2018" name="Science">
        <title>The opium poppy genome and morphinan production.</title>
        <authorList>
            <person name="Guo L."/>
            <person name="Winzer T."/>
            <person name="Yang X."/>
            <person name="Li Y."/>
            <person name="Ning Z."/>
            <person name="He Z."/>
            <person name="Teodor R."/>
            <person name="Lu Y."/>
            <person name="Bowser T.A."/>
            <person name="Graham I.A."/>
            <person name="Ye K."/>
        </authorList>
    </citation>
    <scope>NUCLEOTIDE SEQUENCE [LARGE SCALE GENOMIC DNA]</scope>
    <source>
        <strain evidence="12">cv. HN1</strain>
        <tissue evidence="11">Leaves</tissue>
    </source>
</reference>
<evidence type="ECO:0000259" key="10">
    <source>
        <dbReference type="PROSITE" id="PS51017"/>
    </source>
</evidence>
<proteinExistence type="inferred from homology"/>
<comment type="subcellular location">
    <subcellularLocation>
        <location evidence="1 7">Nucleus</location>
    </subcellularLocation>
</comment>
<dbReference type="EMBL" id="CM010723">
    <property type="protein sequence ID" value="RZC78545.1"/>
    <property type="molecule type" value="Genomic_DNA"/>
</dbReference>
<feature type="domain" description="Response regulatory" evidence="9">
    <location>
        <begin position="62"/>
        <end position="180"/>
    </location>
</feature>
<feature type="region of interest" description="Disordered" evidence="8">
    <location>
        <begin position="331"/>
        <end position="357"/>
    </location>
</feature>
<dbReference type="InterPro" id="IPR001789">
    <property type="entry name" value="Sig_transdc_resp-reg_receiver"/>
</dbReference>
<keyword evidence="3" id="KW-0902">Two-component regulatory system</keyword>
<feature type="domain" description="CCT" evidence="10">
    <location>
        <begin position="706"/>
        <end position="748"/>
    </location>
</feature>
<gene>
    <name evidence="11" type="ORF">C5167_002737</name>
</gene>
<accession>A0A4Y7L2X5</accession>
<evidence type="ECO:0000313" key="12">
    <source>
        <dbReference type="Proteomes" id="UP000316621"/>
    </source>
</evidence>
<evidence type="ECO:0000256" key="7">
    <source>
        <dbReference type="PROSITE-ProRule" id="PRU00357"/>
    </source>
</evidence>
<feature type="compositionally biased region" description="Basic and acidic residues" evidence="8">
    <location>
        <begin position="336"/>
        <end position="353"/>
    </location>
</feature>
<feature type="region of interest" description="Disordered" evidence="8">
    <location>
        <begin position="667"/>
        <end position="705"/>
    </location>
</feature>
<evidence type="ECO:0000256" key="3">
    <source>
        <dbReference type="ARBA" id="ARBA00023012"/>
    </source>
</evidence>
<dbReference type="AlphaFoldDB" id="A0A4Y7L2X5"/>
<comment type="similarity">
    <text evidence="2">Belongs to the ARR-like family.</text>
</comment>
<name>A0A4Y7L2X5_PAPSO</name>
<dbReference type="Pfam" id="PF00072">
    <property type="entry name" value="Response_reg"/>
    <property type="match status" value="1"/>
</dbReference>
<dbReference type="InterPro" id="IPR045279">
    <property type="entry name" value="ARR-like"/>
</dbReference>
<protein>
    <submittedName>
        <fullName evidence="11">Uncharacterized protein</fullName>
    </submittedName>
</protein>
<dbReference type="PANTHER" id="PTHR43874:SF117">
    <property type="entry name" value="TWO-COMPONENT RESPONSE REGULATOR-LIKE APRR3"/>
    <property type="match status" value="1"/>
</dbReference>
<dbReference type="InterPro" id="IPR011006">
    <property type="entry name" value="CheY-like_superfamily"/>
</dbReference>
<dbReference type="GO" id="GO:0000160">
    <property type="term" value="P:phosphorelay signal transduction system"/>
    <property type="evidence" value="ECO:0007669"/>
    <property type="project" value="UniProtKB-KW"/>
</dbReference>
<dbReference type="OrthoDB" id="60033at2759"/>
<feature type="compositionally biased region" description="Basic and acidic residues" evidence="8">
    <location>
        <begin position="194"/>
        <end position="205"/>
    </location>
</feature>
<evidence type="ECO:0000256" key="8">
    <source>
        <dbReference type="SAM" id="MobiDB-lite"/>
    </source>
</evidence>
<dbReference type="PANTHER" id="PTHR43874">
    <property type="entry name" value="TWO-COMPONENT RESPONSE REGULATOR"/>
    <property type="match status" value="1"/>
</dbReference>
<dbReference type="SUPFAM" id="SSF52172">
    <property type="entry name" value="CheY-like"/>
    <property type="match status" value="1"/>
</dbReference>
<evidence type="ECO:0000313" key="11">
    <source>
        <dbReference type="EMBL" id="RZC78545.1"/>
    </source>
</evidence>
<keyword evidence="4" id="KW-0090">Biological rhythms</keyword>
<evidence type="ECO:0000256" key="1">
    <source>
        <dbReference type="ARBA" id="ARBA00004123"/>
    </source>
</evidence>
<dbReference type="PROSITE" id="PS51017">
    <property type="entry name" value="CCT"/>
    <property type="match status" value="1"/>
</dbReference>
<feature type="region of interest" description="Disordered" evidence="8">
    <location>
        <begin position="732"/>
        <end position="755"/>
    </location>
</feature>
<evidence type="ECO:0000256" key="5">
    <source>
        <dbReference type="ARBA" id="ARBA00023242"/>
    </source>
</evidence>
<evidence type="ECO:0000256" key="6">
    <source>
        <dbReference type="PROSITE-ProRule" id="PRU00169"/>
    </source>
</evidence>
<dbReference type="Gramene" id="RZC78545">
    <property type="protein sequence ID" value="RZC78545"/>
    <property type="gene ID" value="C5167_002737"/>
</dbReference>
<dbReference type="SMART" id="SM00448">
    <property type="entry name" value="REC"/>
    <property type="match status" value="1"/>
</dbReference>
<dbReference type="GO" id="GO:0005634">
    <property type="term" value="C:nucleus"/>
    <property type="evidence" value="ECO:0007669"/>
    <property type="project" value="UniProtKB-SubCell"/>
</dbReference>
<comment type="caution">
    <text evidence="6">Lacks conserved residue(s) required for the propagation of feature annotation.</text>
</comment>
<feature type="region of interest" description="Disordered" evidence="8">
    <location>
        <begin position="186"/>
        <end position="254"/>
    </location>
</feature>
<evidence type="ECO:0000256" key="4">
    <source>
        <dbReference type="ARBA" id="ARBA00023108"/>
    </source>
</evidence>
<dbReference type="Gene3D" id="3.40.50.2300">
    <property type="match status" value="1"/>
</dbReference>
<keyword evidence="5 7" id="KW-0539">Nucleus</keyword>
<feature type="compositionally biased region" description="Basic and acidic residues" evidence="8">
    <location>
        <begin position="223"/>
        <end position="234"/>
    </location>
</feature>
<dbReference type="CDD" id="cd17582">
    <property type="entry name" value="psREC_PRR"/>
    <property type="match status" value="1"/>
</dbReference>
<dbReference type="Proteomes" id="UP000316621">
    <property type="component" value="Chromosome 9"/>
</dbReference>
<dbReference type="PROSITE" id="PS50110">
    <property type="entry name" value="RESPONSE_REGULATORY"/>
    <property type="match status" value="1"/>
</dbReference>